<keyword evidence="1" id="KW-0503">Monooxygenase</keyword>
<dbReference type="InterPro" id="IPR036396">
    <property type="entry name" value="Cyt_P450_sf"/>
</dbReference>
<protein>
    <submittedName>
        <fullName evidence="2">Uncharacterized protein</fullName>
    </submittedName>
</protein>
<dbReference type="GO" id="GO:0020037">
    <property type="term" value="F:heme binding"/>
    <property type="evidence" value="ECO:0007669"/>
    <property type="project" value="InterPro"/>
</dbReference>
<name>A0A7R9MKX8_9ACAR</name>
<organism evidence="2">
    <name type="scientific">Oppiella nova</name>
    <dbReference type="NCBI Taxonomy" id="334625"/>
    <lineage>
        <taxon>Eukaryota</taxon>
        <taxon>Metazoa</taxon>
        <taxon>Ecdysozoa</taxon>
        <taxon>Arthropoda</taxon>
        <taxon>Chelicerata</taxon>
        <taxon>Arachnida</taxon>
        <taxon>Acari</taxon>
        <taxon>Acariformes</taxon>
        <taxon>Sarcoptiformes</taxon>
        <taxon>Oribatida</taxon>
        <taxon>Brachypylina</taxon>
        <taxon>Oppioidea</taxon>
        <taxon>Oppiidae</taxon>
        <taxon>Oppiella</taxon>
    </lineage>
</organism>
<keyword evidence="3" id="KW-1185">Reference proteome</keyword>
<dbReference type="GO" id="GO:0004497">
    <property type="term" value="F:monooxygenase activity"/>
    <property type="evidence" value="ECO:0007669"/>
    <property type="project" value="UniProtKB-KW"/>
</dbReference>
<dbReference type="AlphaFoldDB" id="A0A7R9MKX8"/>
<dbReference type="Proteomes" id="UP000728032">
    <property type="component" value="Unassembled WGS sequence"/>
</dbReference>
<dbReference type="GO" id="GO:0005506">
    <property type="term" value="F:iron ion binding"/>
    <property type="evidence" value="ECO:0007669"/>
    <property type="project" value="InterPro"/>
</dbReference>
<evidence type="ECO:0000313" key="2">
    <source>
        <dbReference type="EMBL" id="CAD7661823.1"/>
    </source>
</evidence>
<proteinExistence type="predicted"/>
<dbReference type="SUPFAM" id="SSF48264">
    <property type="entry name" value="Cytochrome P450"/>
    <property type="match status" value="1"/>
</dbReference>
<keyword evidence="1" id="KW-0560">Oxidoreductase</keyword>
<dbReference type="EMBL" id="CAJPVJ010025183">
    <property type="protein sequence ID" value="CAG2178959.1"/>
    <property type="molecule type" value="Genomic_DNA"/>
</dbReference>
<dbReference type="OrthoDB" id="2789670at2759"/>
<reference evidence="2" key="1">
    <citation type="submission" date="2020-11" db="EMBL/GenBank/DDBJ databases">
        <authorList>
            <person name="Tran Van P."/>
        </authorList>
    </citation>
    <scope>NUCLEOTIDE SEQUENCE</scope>
</reference>
<evidence type="ECO:0000313" key="3">
    <source>
        <dbReference type="Proteomes" id="UP000728032"/>
    </source>
</evidence>
<dbReference type="Gene3D" id="1.10.630.10">
    <property type="entry name" value="Cytochrome P450"/>
    <property type="match status" value="1"/>
</dbReference>
<dbReference type="EMBL" id="OC940008">
    <property type="protein sequence ID" value="CAD7661823.1"/>
    <property type="molecule type" value="Genomic_DNA"/>
</dbReference>
<accession>A0A7R9MKX8</accession>
<gene>
    <name evidence="2" type="ORF">ONB1V03_LOCUS18383</name>
</gene>
<dbReference type="GO" id="GO:0016705">
    <property type="term" value="F:oxidoreductase activity, acting on paired donors, with incorporation or reduction of molecular oxygen"/>
    <property type="evidence" value="ECO:0007669"/>
    <property type="project" value="InterPro"/>
</dbReference>
<sequence length="63" mass="7486">MDSYISYLVRDFDYWSKQGIVGPRPIPIFGNFLETFLVPLHETELKWHQRYGKATQNYPGINH</sequence>
<evidence type="ECO:0000256" key="1">
    <source>
        <dbReference type="ARBA" id="ARBA00023033"/>
    </source>
</evidence>